<feature type="transmembrane region" description="Helical" evidence="7">
    <location>
        <begin position="442"/>
        <end position="459"/>
    </location>
</feature>
<feature type="transmembrane region" description="Helical" evidence="7">
    <location>
        <begin position="149"/>
        <end position="166"/>
    </location>
</feature>
<dbReference type="Proteomes" id="UP000245523">
    <property type="component" value="Unassembled WGS sequence"/>
</dbReference>
<feature type="transmembrane region" description="Helical" evidence="7">
    <location>
        <begin position="21"/>
        <end position="39"/>
    </location>
</feature>
<keyword evidence="5 7" id="KW-1133">Transmembrane helix</keyword>
<dbReference type="Pfam" id="PF13440">
    <property type="entry name" value="Polysacc_synt_3"/>
    <property type="match status" value="1"/>
</dbReference>
<name>A0ABX5LNX1_9BACT</name>
<proteinExistence type="inferred from homology"/>
<reference evidence="8 9" key="1">
    <citation type="submission" date="2018-05" db="EMBL/GenBank/DDBJ databases">
        <title>Animal gut microbial communities from fecal samples from Wisconsin, USA.</title>
        <authorList>
            <person name="Neumann A."/>
        </authorList>
    </citation>
    <scope>NUCLEOTIDE SEQUENCE [LARGE SCALE GENOMIC DNA]</scope>
    <source>
        <strain evidence="8 9">UWS4</strain>
    </source>
</reference>
<sequence length="482" mass="54561">MADSLKRKTAHGVIWSAIERFSTQGVQFLFGIILARMLTPADYGVIAMLTIFLAVSQTFIDSGFANAIIRKIDRTEKDMATMFFFNIGMALVCYAVIFFTAPLISDFYKMPELTLVLRVLALRLIFQSFNAVQTTTLTIQIDFKKQAKISLSCAILSGIVGIFFAYRGYGVWALVIQSLFSTILTSALYWFLVRWRPTCFFSKDSFKYLFSYGSKLLLSGLIDTAYNNIYPLIIGKFYTPAQLGGYSKAEHFAQFPSLNITRILQRVSFPILSKMQDDCERMRKGYLKFLNMSTFIVFPLMMGLFALSKPLVLTFLTEKWIDMVILLQLLCISMMWYPVHAINLNLLQVLGRSDLFLKLEIIKKIVGISVLCITLPQGLIVMCIGKIVTAFISLYINTYYSGKLMKAGLGTQLKFLVPTFINSLIMAGIILGVNSLLLENQYLLQLIVGFCVGVLYYFLSSYFCNKSTLKEILSMVQRSHGK</sequence>
<feature type="transmembrane region" description="Helical" evidence="7">
    <location>
        <begin position="81"/>
        <end position="104"/>
    </location>
</feature>
<evidence type="ECO:0000256" key="2">
    <source>
        <dbReference type="ARBA" id="ARBA00007430"/>
    </source>
</evidence>
<dbReference type="CDD" id="cd13127">
    <property type="entry name" value="MATE_tuaB_like"/>
    <property type="match status" value="1"/>
</dbReference>
<keyword evidence="6 7" id="KW-0472">Membrane</keyword>
<evidence type="ECO:0000256" key="5">
    <source>
        <dbReference type="ARBA" id="ARBA00022989"/>
    </source>
</evidence>
<evidence type="ECO:0000313" key="8">
    <source>
        <dbReference type="EMBL" id="PWK93154.1"/>
    </source>
</evidence>
<comment type="caution">
    <text evidence="8">The sequence shown here is derived from an EMBL/GenBank/DDBJ whole genome shotgun (WGS) entry which is preliminary data.</text>
</comment>
<dbReference type="PANTHER" id="PTHR30250:SF10">
    <property type="entry name" value="LIPOPOLYSACCHARIDE BIOSYNTHESIS PROTEIN WZXC"/>
    <property type="match status" value="1"/>
</dbReference>
<evidence type="ECO:0000256" key="7">
    <source>
        <dbReference type="SAM" id="Phobius"/>
    </source>
</evidence>
<protein>
    <submittedName>
        <fullName evidence="8">O-antigen/teichoic acid export membrane protein</fullName>
    </submittedName>
</protein>
<dbReference type="InterPro" id="IPR050833">
    <property type="entry name" value="Poly_Biosynth_Transport"/>
</dbReference>
<evidence type="ECO:0000256" key="1">
    <source>
        <dbReference type="ARBA" id="ARBA00004651"/>
    </source>
</evidence>
<feature type="transmembrane region" description="Helical" evidence="7">
    <location>
        <begin position="116"/>
        <end position="137"/>
    </location>
</feature>
<feature type="transmembrane region" description="Helical" evidence="7">
    <location>
        <begin position="320"/>
        <end position="344"/>
    </location>
</feature>
<gene>
    <name evidence="8" type="ORF">B0H50_13124</name>
</gene>
<dbReference type="PANTHER" id="PTHR30250">
    <property type="entry name" value="PST FAMILY PREDICTED COLANIC ACID TRANSPORTER"/>
    <property type="match status" value="1"/>
</dbReference>
<evidence type="ECO:0000256" key="6">
    <source>
        <dbReference type="ARBA" id="ARBA00023136"/>
    </source>
</evidence>
<feature type="transmembrane region" description="Helical" evidence="7">
    <location>
        <begin position="415"/>
        <end position="437"/>
    </location>
</feature>
<evidence type="ECO:0000313" key="9">
    <source>
        <dbReference type="Proteomes" id="UP000245523"/>
    </source>
</evidence>
<keyword evidence="3" id="KW-1003">Cell membrane</keyword>
<comment type="similarity">
    <text evidence="2">Belongs to the polysaccharide synthase family.</text>
</comment>
<evidence type="ECO:0000256" key="4">
    <source>
        <dbReference type="ARBA" id="ARBA00022692"/>
    </source>
</evidence>
<dbReference type="RefSeq" id="WP_106198439.1">
    <property type="nucleotide sequence ID" value="NZ_JAXEIU010000039.1"/>
</dbReference>
<feature type="transmembrane region" description="Helical" evidence="7">
    <location>
        <begin position="45"/>
        <end position="69"/>
    </location>
</feature>
<evidence type="ECO:0000256" key="3">
    <source>
        <dbReference type="ARBA" id="ARBA00022475"/>
    </source>
</evidence>
<feature type="transmembrane region" description="Helical" evidence="7">
    <location>
        <begin position="289"/>
        <end position="308"/>
    </location>
</feature>
<feature type="transmembrane region" description="Helical" evidence="7">
    <location>
        <begin position="365"/>
        <end position="395"/>
    </location>
</feature>
<comment type="subcellular location">
    <subcellularLocation>
        <location evidence="1">Cell membrane</location>
        <topology evidence="1">Multi-pass membrane protein</topology>
    </subcellularLocation>
</comment>
<accession>A0ABX5LNX1</accession>
<keyword evidence="4 7" id="KW-0812">Transmembrane</keyword>
<keyword evidence="9" id="KW-1185">Reference proteome</keyword>
<dbReference type="EMBL" id="QGHD01000031">
    <property type="protein sequence ID" value="PWK93154.1"/>
    <property type="molecule type" value="Genomic_DNA"/>
</dbReference>
<feature type="transmembrane region" description="Helical" evidence="7">
    <location>
        <begin position="172"/>
        <end position="193"/>
    </location>
</feature>
<organism evidence="8 9">
    <name type="scientific">Hallerella porci</name>
    <dbReference type="NCBI Taxonomy" id="1945871"/>
    <lineage>
        <taxon>Bacteria</taxon>
        <taxon>Pseudomonadati</taxon>
        <taxon>Fibrobacterota</taxon>
        <taxon>Fibrobacteria</taxon>
        <taxon>Fibrobacterales</taxon>
        <taxon>Fibrobacteraceae</taxon>
        <taxon>Hallerella</taxon>
    </lineage>
</organism>